<feature type="compositionally biased region" description="Basic residues" evidence="2">
    <location>
        <begin position="711"/>
        <end position="721"/>
    </location>
</feature>
<comment type="caution">
    <text evidence="3">The sequence shown here is derived from an EMBL/GenBank/DDBJ whole genome shotgun (WGS) entry which is preliminary data.</text>
</comment>
<feature type="compositionally biased region" description="Basic and acidic residues" evidence="2">
    <location>
        <begin position="1444"/>
        <end position="1459"/>
    </location>
</feature>
<dbReference type="Proteomes" id="UP000518266">
    <property type="component" value="Unassembled WGS sequence"/>
</dbReference>
<gene>
    <name evidence="3" type="ORF">F7725_024990</name>
</gene>
<feature type="region of interest" description="Disordered" evidence="2">
    <location>
        <begin position="1163"/>
        <end position="1187"/>
    </location>
</feature>
<feature type="compositionally biased region" description="Basic and acidic residues" evidence="2">
    <location>
        <begin position="732"/>
        <end position="745"/>
    </location>
</feature>
<comment type="similarity">
    <text evidence="1">Belongs to the asteroid family.</text>
</comment>
<dbReference type="Gene3D" id="3.40.50.1010">
    <property type="entry name" value="5'-nuclease"/>
    <property type="match status" value="2"/>
</dbReference>
<feature type="region of interest" description="Disordered" evidence="2">
    <location>
        <begin position="698"/>
        <end position="745"/>
    </location>
</feature>
<evidence type="ECO:0000256" key="1">
    <source>
        <dbReference type="ARBA" id="ARBA00007398"/>
    </source>
</evidence>
<evidence type="ECO:0000256" key="2">
    <source>
        <dbReference type="SAM" id="MobiDB-lite"/>
    </source>
</evidence>
<reference evidence="3 4" key="1">
    <citation type="submission" date="2020-03" db="EMBL/GenBank/DDBJ databases">
        <title>Dissostichus mawsoni Genome sequencing and assembly.</title>
        <authorList>
            <person name="Park H."/>
        </authorList>
    </citation>
    <scope>NUCLEOTIDE SEQUENCE [LARGE SCALE GENOMIC DNA]</scope>
    <source>
        <strain evidence="3">DM0001</strain>
        <tissue evidence="3">Muscle</tissue>
    </source>
</reference>
<evidence type="ECO:0000313" key="3">
    <source>
        <dbReference type="EMBL" id="KAF3833786.1"/>
    </source>
</evidence>
<proteinExistence type="inferred from homology"/>
<dbReference type="PANTHER" id="PTHR15665">
    <property type="entry name" value="ASTEROID PROTEIN"/>
    <property type="match status" value="1"/>
</dbReference>
<dbReference type="PANTHER" id="PTHR15665:SF1">
    <property type="entry name" value="PROTEIN ASTEROID HOMOLOG 1"/>
    <property type="match status" value="1"/>
</dbReference>
<dbReference type="InterPro" id="IPR029060">
    <property type="entry name" value="PIN-like_dom_sf"/>
</dbReference>
<sequence>MTEQTSPVRMRLQDVELRYSWGLSRYVSIMKLRERGTHRQFGENRTGRLSAKRILLELEELQDPMGVHGLTTYVEGNRNFLQDVKFRDSRLVIDGCSLFFRLYFNYGLDQQHGGDYDAFACLLSQFLSALEACNIQPYVVLDGGIDPSDKKFPTLRQRLHVFIEVLIQRGVPLVQCPAEADWDIACLAHQWKCPWTNLNGKASHRYISARCYTTTGICRLYGGMNQQLLPLFAVLVGNDYGTPKDADALLGLLDAGVLVKGGGRGKGRAPASRIEGLLLWLSSFSSPGEALEEVSRLMGEKDRGPRGKSGEKGALSSQLWAGMQEYHIAPQSSLACWFSGSKTAPGRPSSGMPECLSLAAAQGLLAPLVVDAIVMRRVLLIPQVENSKLASSHCSASNIRQAIYGILMQRGQDVQAEDMTAQEKINQGTRGGRGGRGQRGGQVGGGRGQRDILPTQQGVNVGFSNSAATVHAQGSSSPMCVEEYDRVDLNLKKNILEAHQLRTPLHLDTLGQAPVAVRLGVLLDVLGMKESVLAPVPLHLRLAVAVIAFWRRVASPKPSQPQVQALVLGMIYGELSSNNQPGATHYQQANPQLNWAAERQVCAGLDRQRVRPGERRGLDVGAAHSFSQWQACLWSALCLNQLLLLPLPEPHISWLYSGTLVHGLLRYLKGGQAAESLLAGGSFSVHLYSSLLDAVRSRDSKTHPSSSAAGRGKRGGGRGRRERGEEEGEGGEGERRKGRGERTSPVRMRLQDVELRYSWGLSRYVSIMKLRERGTHRQFGENRTGRLSAKRILLELEELQDPMGVHGLTTYVEGNRNFLQDVKFRDSRLVIDGCSLFFRLYFNYGLDQQHGGDYDAFACLLSQFLSALEACNIQPYVVLDGGIDPSDKKFPTLRQRLHVFIEVLIQRGVPLVQCPAEADWDIACLAHQWKCPWTNLNGKASHRYISARCYTTTGICRLYGGMNQQLLPLFAVLVGNDYGTPKDADALLGLLDAGVLVKGGGRGKGRAPASRIEGLLLWLSSFSSPGEALEEVSRLMGEKDRGPRGKSGEKGALSSQLWAGMQEYHIAPQSSLACWFSGSKTAPGRPSSGMPECLSLAAAQGLLAPLVVDAIVMRRVLLIPQVENSKLASSHCSASNIRQAIYGILMQRGQDVQAEDMTAQEKINQGTRGGRGGRGQRGGQVGGGRGQRDILPTQQGVNVGFSNSAATVHAQGSSSPMCVEEYDRVDLNLKKNILEAHQLRTPLHLDTLGQAPVAVRLGVLLDVLGMKESVLAPVPLHLRLAVAVIAFWRRVASPKPSQPQVQALVLGMIYGELSSNNQPGATHYQQANPQLNWAAERQVCAGLDRQRVRPGERRGLDVGAAHSFSQWQACLWSALCLNQLLLLPLPEPHISWLYSGTLVHGLLRYLKGGQAAESLLAGGSFSVHLYSSLLDAQQGGGRGVEAGEGEREERKRERGERGRGGRGGGRGSEEINNRFALLMSEDESDED</sequence>
<organism evidence="3 4">
    <name type="scientific">Dissostichus mawsoni</name>
    <name type="common">Antarctic cod</name>
    <dbReference type="NCBI Taxonomy" id="36200"/>
    <lineage>
        <taxon>Eukaryota</taxon>
        <taxon>Metazoa</taxon>
        <taxon>Chordata</taxon>
        <taxon>Craniata</taxon>
        <taxon>Vertebrata</taxon>
        <taxon>Euteleostomi</taxon>
        <taxon>Actinopterygii</taxon>
        <taxon>Neopterygii</taxon>
        <taxon>Teleostei</taxon>
        <taxon>Neoteleostei</taxon>
        <taxon>Acanthomorphata</taxon>
        <taxon>Eupercaria</taxon>
        <taxon>Perciformes</taxon>
        <taxon>Notothenioidei</taxon>
        <taxon>Nototheniidae</taxon>
        <taxon>Dissostichus</taxon>
    </lineage>
</organism>
<dbReference type="EMBL" id="JAAKFY010000026">
    <property type="protein sequence ID" value="KAF3833786.1"/>
    <property type="molecule type" value="Genomic_DNA"/>
</dbReference>
<dbReference type="SUPFAM" id="SSF88723">
    <property type="entry name" value="PIN domain-like"/>
    <property type="match status" value="2"/>
</dbReference>
<feature type="region of interest" description="Disordered" evidence="2">
    <location>
        <begin position="425"/>
        <end position="449"/>
    </location>
</feature>
<feature type="region of interest" description="Disordered" evidence="2">
    <location>
        <begin position="1433"/>
        <end position="1487"/>
    </location>
</feature>
<name>A0A7J5X9V2_DISMA</name>
<feature type="compositionally biased region" description="Gly residues" evidence="2">
    <location>
        <begin position="429"/>
        <end position="447"/>
    </location>
</feature>
<dbReference type="InterPro" id="IPR026832">
    <property type="entry name" value="Asteroid"/>
</dbReference>
<keyword evidence="4" id="KW-1185">Reference proteome</keyword>
<evidence type="ECO:0000313" key="4">
    <source>
        <dbReference type="Proteomes" id="UP000518266"/>
    </source>
</evidence>
<feature type="compositionally biased region" description="Gly residues" evidence="2">
    <location>
        <begin position="1167"/>
        <end position="1185"/>
    </location>
</feature>
<dbReference type="OrthoDB" id="25987at2759"/>
<protein>
    <submittedName>
        <fullName evidence="3">Uncharacterized protein</fullName>
    </submittedName>
</protein>
<accession>A0A7J5X9V2</accession>